<dbReference type="InterPro" id="IPR000835">
    <property type="entry name" value="HTH_MarR-typ"/>
</dbReference>
<keyword evidence="2" id="KW-0238">DNA-binding</keyword>
<dbReference type="InterPro" id="IPR036390">
    <property type="entry name" value="WH_DNA-bd_sf"/>
</dbReference>
<dbReference type="PRINTS" id="PR00598">
    <property type="entry name" value="HTHMARR"/>
</dbReference>
<evidence type="ECO:0000259" key="5">
    <source>
        <dbReference type="PROSITE" id="PS50995"/>
    </source>
</evidence>
<dbReference type="SMART" id="SM00347">
    <property type="entry name" value="HTH_MARR"/>
    <property type="match status" value="1"/>
</dbReference>
<dbReference type="EMBL" id="BMLF01000001">
    <property type="protein sequence ID" value="GGL85059.1"/>
    <property type="molecule type" value="Genomic_DNA"/>
</dbReference>
<reference evidence="6" key="2">
    <citation type="submission" date="2020-09" db="EMBL/GenBank/DDBJ databases">
        <authorList>
            <person name="Sun Q."/>
            <person name="Zhou Y."/>
        </authorList>
    </citation>
    <scope>NUCLEOTIDE SEQUENCE</scope>
    <source>
        <strain evidence="6">CGMCC 1.6293</strain>
    </source>
</reference>
<dbReference type="Pfam" id="PF12802">
    <property type="entry name" value="MarR_2"/>
    <property type="match status" value="1"/>
</dbReference>
<gene>
    <name evidence="6" type="ORF">GCM10011534_03680</name>
</gene>
<proteinExistence type="predicted"/>
<organism evidence="6 7">
    <name type="scientific">Pseudooceanicola nanhaiensis</name>
    <dbReference type="NCBI Taxonomy" id="375761"/>
    <lineage>
        <taxon>Bacteria</taxon>
        <taxon>Pseudomonadati</taxon>
        <taxon>Pseudomonadota</taxon>
        <taxon>Alphaproteobacteria</taxon>
        <taxon>Rhodobacterales</taxon>
        <taxon>Paracoccaceae</taxon>
        <taxon>Pseudooceanicola</taxon>
    </lineage>
</organism>
<dbReference type="PROSITE" id="PS01117">
    <property type="entry name" value="HTH_MARR_1"/>
    <property type="match status" value="1"/>
</dbReference>
<evidence type="ECO:0000256" key="3">
    <source>
        <dbReference type="ARBA" id="ARBA00023163"/>
    </source>
</evidence>
<name>A0A917SLC8_9RHOB</name>
<dbReference type="PANTHER" id="PTHR42756:SF1">
    <property type="entry name" value="TRANSCRIPTIONAL REPRESSOR OF EMRAB OPERON"/>
    <property type="match status" value="1"/>
</dbReference>
<dbReference type="RefSeq" id="WP_028285323.1">
    <property type="nucleotide sequence ID" value="NZ_BMLF01000001.1"/>
</dbReference>
<feature type="region of interest" description="Disordered" evidence="4">
    <location>
        <begin position="83"/>
        <end position="102"/>
    </location>
</feature>
<dbReference type="PANTHER" id="PTHR42756">
    <property type="entry name" value="TRANSCRIPTIONAL REGULATOR, MARR"/>
    <property type="match status" value="1"/>
</dbReference>
<protein>
    <submittedName>
        <fullName evidence="6">MarR family transcriptional regulator</fullName>
    </submittedName>
</protein>
<keyword evidence="1" id="KW-0805">Transcription regulation</keyword>
<evidence type="ECO:0000256" key="2">
    <source>
        <dbReference type="ARBA" id="ARBA00023125"/>
    </source>
</evidence>
<evidence type="ECO:0000256" key="1">
    <source>
        <dbReference type="ARBA" id="ARBA00023015"/>
    </source>
</evidence>
<dbReference type="Proteomes" id="UP000649829">
    <property type="component" value="Unassembled WGS sequence"/>
</dbReference>
<dbReference type="PROSITE" id="PS50995">
    <property type="entry name" value="HTH_MARR_2"/>
    <property type="match status" value="1"/>
</dbReference>
<evidence type="ECO:0000313" key="7">
    <source>
        <dbReference type="Proteomes" id="UP000649829"/>
    </source>
</evidence>
<reference evidence="6" key="1">
    <citation type="journal article" date="2014" name="Int. J. Syst. Evol. Microbiol.">
        <title>Complete genome sequence of Corynebacterium casei LMG S-19264T (=DSM 44701T), isolated from a smear-ripened cheese.</title>
        <authorList>
            <consortium name="US DOE Joint Genome Institute (JGI-PGF)"/>
            <person name="Walter F."/>
            <person name="Albersmeier A."/>
            <person name="Kalinowski J."/>
            <person name="Ruckert C."/>
        </authorList>
    </citation>
    <scope>NUCLEOTIDE SEQUENCE</scope>
    <source>
        <strain evidence="6">CGMCC 1.6293</strain>
    </source>
</reference>
<dbReference type="InterPro" id="IPR023187">
    <property type="entry name" value="Tscrpt_reg_MarR-type_CS"/>
</dbReference>
<keyword evidence="7" id="KW-1185">Reference proteome</keyword>
<feature type="domain" description="HTH marR-type" evidence="5">
    <location>
        <begin position="9"/>
        <end position="141"/>
    </location>
</feature>
<dbReference type="InterPro" id="IPR036388">
    <property type="entry name" value="WH-like_DNA-bd_sf"/>
</dbReference>
<accession>A0A917SLC8</accession>
<dbReference type="SUPFAM" id="SSF46785">
    <property type="entry name" value="Winged helix' DNA-binding domain"/>
    <property type="match status" value="1"/>
</dbReference>
<dbReference type="GO" id="GO:0003677">
    <property type="term" value="F:DNA binding"/>
    <property type="evidence" value="ECO:0007669"/>
    <property type="project" value="UniProtKB-KW"/>
</dbReference>
<dbReference type="AlphaFoldDB" id="A0A917SLC8"/>
<dbReference type="GO" id="GO:0003700">
    <property type="term" value="F:DNA-binding transcription factor activity"/>
    <property type="evidence" value="ECO:0007669"/>
    <property type="project" value="InterPro"/>
</dbReference>
<comment type="caution">
    <text evidence="6">The sequence shown here is derived from an EMBL/GenBank/DDBJ whole genome shotgun (WGS) entry which is preliminary data.</text>
</comment>
<evidence type="ECO:0000256" key="4">
    <source>
        <dbReference type="SAM" id="MobiDB-lite"/>
    </source>
</evidence>
<evidence type="ECO:0000313" key="6">
    <source>
        <dbReference type="EMBL" id="GGL85059.1"/>
    </source>
</evidence>
<sequence length="150" mass="16777">MTDSPYRLHESLGYRLSVASRQQERRLDEGLRSLGLTRITWCVLLAIGNEDLTQPSEIAQFVGIDRTATSRALRQMETDGLIGRASGRDDRRTRRVSLTEAGQQALEAGTPIARRNAAAMADQLSSEEYTMLKSLLDKLMNAEKKALKRL</sequence>
<dbReference type="Gene3D" id="1.10.10.10">
    <property type="entry name" value="Winged helix-like DNA-binding domain superfamily/Winged helix DNA-binding domain"/>
    <property type="match status" value="1"/>
</dbReference>
<keyword evidence="3" id="KW-0804">Transcription</keyword>